<evidence type="ECO:0000256" key="12">
    <source>
        <dbReference type="SAM" id="Phobius"/>
    </source>
</evidence>
<dbReference type="InterPro" id="IPR003594">
    <property type="entry name" value="HATPase_dom"/>
</dbReference>
<dbReference type="SMART" id="SM00388">
    <property type="entry name" value="HisKA"/>
    <property type="match status" value="1"/>
</dbReference>
<evidence type="ECO:0000256" key="2">
    <source>
        <dbReference type="ARBA" id="ARBA00004141"/>
    </source>
</evidence>
<comment type="subcellular location">
    <subcellularLocation>
        <location evidence="2">Membrane</location>
        <topology evidence="2">Multi-pass membrane protein</topology>
    </subcellularLocation>
</comment>
<comment type="catalytic activity">
    <reaction evidence="1">
        <text>ATP + protein L-histidine = ADP + protein N-phospho-L-histidine.</text>
        <dbReference type="EC" id="2.7.13.3"/>
    </reaction>
</comment>
<proteinExistence type="predicted"/>
<evidence type="ECO:0000256" key="7">
    <source>
        <dbReference type="ARBA" id="ARBA00022741"/>
    </source>
</evidence>
<dbReference type="PROSITE" id="PS50109">
    <property type="entry name" value="HIS_KIN"/>
    <property type="match status" value="1"/>
</dbReference>
<keyword evidence="7" id="KW-0547">Nucleotide-binding</keyword>
<keyword evidence="5" id="KW-0808">Transferase</keyword>
<keyword evidence="6 12" id="KW-0812">Transmembrane</keyword>
<evidence type="ECO:0000313" key="15">
    <source>
        <dbReference type="Proteomes" id="UP000266302"/>
    </source>
</evidence>
<sequence length="442" mass="48164">MRQLLLWSLGALVVVWGCFVFLAYRTGIEEADELTDGHLASVAVLLLGIQDLPSLRQVPEVLRLRQERLKNHDYQQSFSVLVWDAQGKLRWRSGAAPVIVFDPGEGYATLLAGDEQQAWRTFSQWNQEHTQKIAVMLLLEKRDALAQDIAGQMMEPGLWLLPVVALALGLAISRGLLPLVELSDEVAALDVQSANSLVARHPVREFDSVVASINTLLERQQQALLRERRLASEIAHELRTPLTSIVLQVQALEADPRFQAQGDVLARIRLDTLRAGHVLTQLLALARSSRGGAGGAPELVDITQLVRLVAAQYAQSAWKRRDSIEVQAPMSVRVVGQPMLLDIALRNLVENALRHTPKGTRISIQCGAVGEGGAAWLQVCDDGRRANADADPPPADSLHLGHEIVGRVAAAHGAVFSAAPAPTPYTTCYRIDFPANACQGLG</sequence>
<name>A0A398C3X8_9BURK</name>
<keyword evidence="9" id="KW-0067">ATP-binding</keyword>
<evidence type="ECO:0000256" key="8">
    <source>
        <dbReference type="ARBA" id="ARBA00022777"/>
    </source>
</evidence>
<evidence type="ECO:0000256" key="10">
    <source>
        <dbReference type="ARBA" id="ARBA00022989"/>
    </source>
</evidence>
<dbReference type="Gene3D" id="1.10.287.130">
    <property type="match status" value="1"/>
</dbReference>
<dbReference type="Pfam" id="PF02518">
    <property type="entry name" value="HATPase_c"/>
    <property type="match status" value="1"/>
</dbReference>
<evidence type="ECO:0000256" key="4">
    <source>
        <dbReference type="ARBA" id="ARBA00022553"/>
    </source>
</evidence>
<dbReference type="GO" id="GO:0005524">
    <property type="term" value="F:ATP binding"/>
    <property type="evidence" value="ECO:0007669"/>
    <property type="project" value="UniProtKB-KW"/>
</dbReference>
<evidence type="ECO:0000256" key="6">
    <source>
        <dbReference type="ARBA" id="ARBA00022692"/>
    </source>
</evidence>
<dbReference type="OrthoDB" id="8790433at2"/>
<dbReference type="InterPro" id="IPR036097">
    <property type="entry name" value="HisK_dim/P_sf"/>
</dbReference>
<evidence type="ECO:0000256" key="1">
    <source>
        <dbReference type="ARBA" id="ARBA00000085"/>
    </source>
</evidence>
<dbReference type="GO" id="GO:0005886">
    <property type="term" value="C:plasma membrane"/>
    <property type="evidence" value="ECO:0007669"/>
    <property type="project" value="TreeGrafter"/>
</dbReference>
<dbReference type="SUPFAM" id="SSF55874">
    <property type="entry name" value="ATPase domain of HSP90 chaperone/DNA topoisomerase II/histidine kinase"/>
    <property type="match status" value="1"/>
</dbReference>
<evidence type="ECO:0000256" key="9">
    <source>
        <dbReference type="ARBA" id="ARBA00022840"/>
    </source>
</evidence>
<evidence type="ECO:0000259" key="13">
    <source>
        <dbReference type="PROSITE" id="PS50109"/>
    </source>
</evidence>
<dbReference type="RefSeq" id="WP_119109850.1">
    <property type="nucleotide sequence ID" value="NZ_QXJC01000005.1"/>
</dbReference>
<dbReference type="InterPro" id="IPR003661">
    <property type="entry name" value="HisK_dim/P_dom"/>
</dbReference>
<evidence type="ECO:0000256" key="11">
    <source>
        <dbReference type="ARBA" id="ARBA00023012"/>
    </source>
</evidence>
<keyword evidence="4" id="KW-0597">Phosphoprotein</keyword>
<dbReference type="GO" id="GO:0000155">
    <property type="term" value="F:phosphorelay sensor kinase activity"/>
    <property type="evidence" value="ECO:0007669"/>
    <property type="project" value="InterPro"/>
</dbReference>
<dbReference type="EMBL" id="QXJC01000005">
    <property type="protein sequence ID" value="RID97745.1"/>
    <property type="molecule type" value="Genomic_DNA"/>
</dbReference>
<evidence type="ECO:0000256" key="5">
    <source>
        <dbReference type="ARBA" id="ARBA00022679"/>
    </source>
</evidence>
<keyword evidence="15" id="KW-1185">Reference proteome</keyword>
<dbReference type="CDD" id="cd00082">
    <property type="entry name" value="HisKA"/>
    <property type="match status" value="1"/>
</dbReference>
<dbReference type="Proteomes" id="UP000266302">
    <property type="component" value="Unassembled WGS sequence"/>
</dbReference>
<comment type="caution">
    <text evidence="14">The sequence shown here is derived from an EMBL/GenBank/DDBJ whole genome shotgun (WGS) entry which is preliminary data.</text>
</comment>
<dbReference type="Gene3D" id="3.30.565.10">
    <property type="entry name" value="Histidine kinase-like ATPase, C-terminal domain"/>
    <property type="match status" value="1"/>
</dbReference>
<dbReference type="AlphaFoldDB" id="A0A398C3X8"/>
<dbReference type="EC" id="2.7.13.3" evidence="3"/>
<dbReference type="InterPro" id="IPR036890">
    <property type="entry name" value="HATPase_C_sf"/>
</dbReference>
<keyword evidence="10 12" id="KW-1133">Transmembrane helix</keyword>
<dbReference type="InterPro" id="IPR005467">
    <property type="entry name" value="His_kinase_dom"/>
</dbReference>
<reference evidence="14 15" key="1">
    <citation type="submission" date="2018-09" db="EMBL/GenBank/DDBJ databases">
        <title>Draft genome of Simplicispira sp. NY-02.</title>
        <authorList>
            <person name="Im W.T."/>
        </authorList>
    </citation>
    <scope>NUCLEOTIDE SEQUENCE [LARGE SCALE GENOMIC DNA]</scope>
    <source>
        <strain evidence="14 15">NY-02</strain>
    </source>
</reference>
<keyword evidence="12" id="KW-0472">Membrane</keyword>
<dbReference type="InterPro" id="IPR050428">
    <property type="entry name" value="TCS_sensor_his_kinase"/>
</dbReference>
<keyword evidence="8 14" id="KW-0418">Kinase</keyword>
<dbReference type="PANTHER" id="PTHR45436">
    <property type="entry name" value="SENSOR HISTIDINE KINASE YKOH"/>
    <property type="match status" value="1"/>
</dbReference>
<protein>
    <recommendedName>
        <fullName evidence="3">histidine kinase</fullName>
        <ecNumber evidence="3">2.7.13.3</ecNumber>
    </recommendedName>
</protein>
<dbReference type="SUPFAM" id="SSF47384">
    <property type="entry name" value="Homodimeric domain of signal transducing histidine kinase"/>
    <property type="match status" value="1"/>
</dbReference>
<dbReference type="Pfam" id="PF00512">
    <property type="entry name" value="HisKA"/>
    <property type="match status" value="1"/>
</dbReference>
<accession>A0A398C3X8</accession>
<feature type="transmembrane region" description="Helical" evidence="12">
    <location>
        <begin position="6"/>
        <end position="24"/>
    </location>
</feature>
<dbReference type="SMART" id="SM00387">
    <property type="entry name" value="HATPase_c"/>
    <property type="match status" value="1"/>
</dbReference>
<keyword evidence="11" id="KW-0902">Two-component regulatory system</keyword>
<organism evidence="14 15">
    <name type="scientific">Simplicispira hankyongi</name>
    <dbReference type="NCBI Taxonomy" id="2315688"/>
    <lineage>
        <taxon>Bacteria</taxon>
        <taxon>Pseudomonadati</taxon>
        <taxon>Pseudomonadota</taxon>
        <taxon>Betaproteobacteria</taxon>
        <taxon>Burkholderiales</taxon>
        <taxon>Comamonadaceae</taxon>
        <taxon>Simplicispira</taxon>
    </lineage>
</organism>
<feature type="domain" description="Histidine kinase" evidence="13">
    <location>
        <begin position="233"/>
        <end position="437"/>
    </location>
</feature>
<dbReference type="PANTHER" id="PTHR45436:SF14">
    <property type="entry name" value="SENSOR PROTEIN QSEC"/>
    <property type="match status" value="1"/>
</dbReference>
<evidence type="ECO:0000256" key="3">
    <source>
        <dbReference type="ARBA" id="ARBA00012438"/>
    </source>
</evidence>
<gene>
    <name evidence="14" type="ORF">D3F03_13090</name>
</gene>
<evidence type="ECO:0000313" key="14">
    <source>
        <dbReference type="EMBL" id="RID97745.1"/>
    </source>
</evidence>